<accession>A0ABN1TN65</accession>
<evidence type="ECO:0000313" key="1">
    <source>
        <dbReference type="EMBL" id="GAA1095204.1"/>
    </source>
</evidence>
<organism evidence="1 2">
    <name type="scientific">Nocardioides dubius</name>
    <dbReference type="NCBI Taxonomy" id="317019"/>
    <lineage>
        <taxon>Bacteria</taxon>
        <taxon>Bacillati</taxon>
        <taxon>Actinomycetota</taxon>
        <taxon>Actinomycetes</taxon>
        <taxon>Propionibacteriales</taxon>
        <taxon>Nocardioidaceae</taxon>
        <taxon>Nocardioides</taxon>
    </lineage>
</organism>
<gene>
    <name evidence="1" type="ORF">GCM10009668_08940</name>
</gene>
<sequence length="59" mass="6394">MSVDPGFHPEARIEFIQAVLRLNARRPGLGDQFEAALYATVETVTFRPEPATGSPTPAP</sequence>
<dbReference type="EMBL" id="BAAALG010000003">
    <property type="protein sequence ID" value="GAA1095204.1"/>
    <property type="molecule type" value="Genomic_DNA"/>
</dbReference>
<evidence type="ECO:0000313" key="2">
    <source>
        <dbReference type="Proteomes" id="UP001501581"/>
    </source>
</evidence>
<name>A0ABN1TN65_9ACTN</name>
<comment type="caution">
    <text evidence="1">The sequence shown here is derived from an EMBL/GenBank/DDBJ whole genome shotgun (WGS) entry which is preliminary data.</text>
</comment>
<reference evidence="1 2" key="1">
    <citation type="journal article" date="2019" name="Int. J. Syst. Evol. Microbiol.">
        <title>The Global Catalogue of Microorganisms (GCM) 10K type strain sequencing project: providing services to taxonomists for standard genome sequencing and annotation.</title>
        <authorList>
            <consortium name="The Broad Institute Genomics Platform"/>
            <consortium name="The Broad Institute Genome Sequencing Center for Infectious Disease"/>
            <person name="Wu L."/>
            <person name="Ma J."/>
        </authorList>
    </citation>
    <scope>NUCLEOTIDE SEQUENCE [LARGE SCALE GENOMIC DNA]</scope>
    <source>
        <strain evidence="1 2">JCM 13008</strain>
    </source>
</reference>
<dbReference type="Proteomes" id="UP001501581">
    <property type="component" value="Unassembled WGS sequence"/>
</dbReference>
<keyword evidence="2" id="KW-1185">Reference proteome</keyword>
<protein>
    <submittedName>
        <fullName evidence="1">Uncharacterized protein</fullName>
    </submittedName>
</protein>
<proteinExistence type="predicted"/>